<name>A0A7G9G8J7_9FIRM</name>
<evidence type="ECO:0000313" key="2">
    <source>
        <dbReference type="EMBL" id="QNM07129.1"/>
    </source>
</evidence>
<feature type="chain" id="PRO_5028856982" description="Exo-alpha-sialidase" evidence="1">
    <location>
        <begin position="21"/>
        <end position="421"/>
    </location>
</feature>
<protein>
    <recommendedName>
        <fullName evidence="4">Exo-alpha-sialidase</fullName>
    </recommendedName>
</protein>
<proteinExistence type="predicted"/>
<reference evidence="2 3" key="1">
    <citation type="submission" date="2020-08" db="EMBL/GenBank/DDBJ databases">
        <authorList>
            <person name="Liu C."/>
            <person name="Sun Q."/>
        </authorList>
    </citation>
    <scope>NUCLEOTIDE SEQUENCE [LARGE SCALE GENOMIC DNA]</scope>
    <source>
        <strain evidence="2 3">NSJ-29</strain>
    </source>
</reference>
<keyword evidence="1" id="KW-0732">Signal</keyword>
<keyword evidence="3" id="KW-1185">Reference proteome</keyword>
<accession>A0A7G9G8J7</accession>
<gene>
    <name evidence="2" type="ORF">H9Q79_09130</name>
</gene>
<sequence length="421" mass="46985">MRNMLKGLLALAGGCLTAAAVQGSAWHFYSPPEAVGSIVEDSGQKDLKSAAALWLEQYTEQLEGWKVPYGYRLLDERVMEVQVLDGEAGYVQIDYLIKPASGNYELLAYYNATEYGYGWYQAQTVLKLVAHRGEYQVMEQMSPVQYQIATDPALQEEIKPPSYEMQDEECTYVFRDQKLYVTYDYGKSMFEVPVPYEDIAGTNNGGYDEYIGDNSRIITREFTAFVAYTGSYSYLIYSTDAGESWNESRIYDSGYRSVAYLSRTETRCYVSLAVDRSLGHDYYGTFMTADFSGWELLSGEAFQGGSYSCVWFAADGIGYLASGGADGDGNCVLYYTEDNGTSAREITLPADAPAAEKLGYNPFTEVENIYRENGRIFLIVGQGDSGDYARDGKLVKALYVSDDGMNFSFAEEMFDQPVEVG</sequence>
<evidence type="ECO:0008006" key="4">
    <source>
        <dbReference type="Google" id="ProtNLM"/>
    </source>
</evidence>
<evidence type="ECO:0000313" key="3">
    <source>
        <dbReference type="Proteomes" id="UP000515860"/>
    </source>
</evidence>
<dbReference type="EMBL" id="CP060635">
    <property type="protein sequence ID" value="QNM07129.1"/>
    <property type="molecule type" value="Genomic_DNA"/>
</dbReference>
<dbReference type="RefSeq" id="WP_249328124.1">
    <property type="nucleotide sequence ID" value="NZ_CP060635.1"/>
</dbReference>
<organism evidence="2 3">
    <name type="scientific">Wansuia hejianensis</name>
    <dbReference type="NCBI Taxonomy" id="2763667"/>
    <lineage>
        <taxon>Bacteria</taxon>
        <taxon>Bacillati</taxon>
        <taxon>Bacillota</taxon>
        <taxon>Clostridia</taxon>
        <taxon>Lachnospirales</taxon>
        <taxon>Lachnospiraceae</taxon>
        <taxon>Wansuia</taxon>
    </lineage>
</organism>
<dbReference type="Proteomes" id="UP000515860">
    <property type="component" value="Chromosome"/>
</dbReference>
<feature type="signal peptide" evidence="1">
    <location>
        <begin position="1"/>
        <end position="20"/>
    </location>
</feature>
<dbReference type="AlphaFoldDB" id="A0A7G9G8J7"/>
<evidence type="ECO:0000256" key="1">
    <source>
        <dbReference type="SAM" id="SignalP"/>
    </source>
</evidence>
<dbReference type="KEGG" id="whj:H9Q79_09130"/>
<dbReference type="SUPFAM" id="SSF110296">
    <property type="entry name" value="Oligoxyloglucan reducing end-specific cellobiohydrolase"/>
    <property type="match status" value="1"/>
</dbReference>